<comment type="caution">
    <text evidence="9">The sequence shown here is derived from an EMBL/GenBank/DDBJ whole genome shotgun (WGS) entry which is preliminary data.</text>
</comment>
<keyword evidence="10" id="KW-1185">Reference proteome</keyword>
<dbReference type="Proteomes" id="UP000055035">
    <property type="component" value="Unassembled WGS sequence"/>
</dbReference>
<accession>A0A0W0VBV1</accession>
<keyword evidence="4 8" id="KW-0812">Transmembrane</keyword>
<feature type="transmembrane region" description="Helical" evidence="8">
    <location>
        <begin position="125"/>
        <end position="156"/>
    </location>
</feature>
<evidence type="ECO:0000313" key="9">
    <source>
        <dbReference type="EMBL" id="KTD17585.1"/>
    </source>
</evidence>
<dbReference type="InterPro" id="IPR018584">
    <property type="entry name" value="GT87"/>
</dbReference>
<dbReference type="AlphaFoldDB" id="A0A0W0VBV1"/>
<feature type="transmembrane region" description="Helical" evidence="8">
    <location>
        <begin position="364"/>
        <end position="382"/>
    </location>
</feature>
<sequence length="433" mass="50715">MRIGYWQSAVFLITLFIYCGLFYFILSFQQGIDFAAFYSSAQMLTMGNNGYQVLLATYLPVAKKIAANLNPPFFLMLFNPLVKYQYGTALLIWWLISLITSFIGAGLAFHHIFPRFFLKKNWLNLYLIFFVFFGTLMNMTIAQFGGVLLFFVMLGYHFYCKNRDCAAGITWGIIISLKLFPALLFIFALLQKRYKVFWSMFFATLLLSVTPAFIYGPEVYKDYLSMFQYVTWYGDSWNASLCGFLFRILIDARDKTQSLIWIKLVYLILFAIGLLFYLNKAKQVWMDSQYCFAFTIVMMLFLSPFGWLYYFPVLVFPLALSWFAVFGQEGHAPAKFLWFVSFFLLNFPMDYCWSTRMLTLESRLGIHSLYFYGLGLLIFLMSNSKIKPRFFDSDHYGWSYLPVLYCILGFGFFIPFIGFVGRIFHVNWSNLIS</sequence>
<feature type="transmembrane region" description="Helical" evidence="8">
    <location>
        <begin position="91"/>
        <end position="113"/>
    </location>
</feature>
<keyword evidence="5 8" id="KW-1133">Transmembrane helix</keyword>
<dbReference type="GO" id="GO:0016758">
    <property type="term" value="F:hexosyltransferase activity"/>
    <property type="evidence" value="ECO:0007669"/>
    <property type="project" value="InterPro"/>
</dbReference>
<keyword evidence="3" id="KW-0808">Transferase</keyword>
<reference evidence="9 10" key="1">
    <citation type="submission" date="2015-11" db="EMBL/GenBank/DDBJ databases">
        <title>Genomic analysis of 38 Legionella species identifies large and diverse effector repertoires.</title>
        <authorList>
            <person name="Burstein D."/>
            <person name="Amaro F."/>
            <person name="Zusman T."/>
            <person name="Lifshitz Z."/>
            <person name="Cohen O."/>
            <person name="Gilbert J.A."/>
            <person name="Pupko T."/>
            <person name="Shuman H.A."/>
            <person name="Segal G."/>
        </authorList>
    </citation>
    <scope>NUCLEOTIDE SEQUENCE [LARGE SCALE GENOMIC DNA]</scope>
    <source>
        <strain evidence="9 10">BL-540</strain>
    </source>
</reference>
<evidence type="ECO:0000256" key="1">
    <source>
        <dbReference type="ARBA" id="ARBA00004651"/>
    </source>
</evidence>
<dbReference type="STRING" id="456.Ljor_1891"/>
<proteinExistence type="inferred from homology"/>
<name>A0A0W0VBV1_9GAMM</name>
<evidence type="ECO:0000256" key="7">
    <source>
        <dbReference type="ARBA" id="ARBA00024033"/>
    </source>
</evidence>
<dbReference type="OrthoDB" id="5659754at2"/>
<feature type="transmembrane region" description="Helical" evidence="8">
    <location>
        <begin position="290"/>
        <end position="312"/>
    </location>
</feature>
<gene>
    <name evidence="9" type="ORF">Ljor_1891</name>
</gene>
<feature type="transmembrane region" description="Helical" evidence="8">
    <location>
        <begin position="402"/>
        <end position="424"/>
    </location>
</feature>
<comment type="similarity">
    <text evidence="7">Belongs to the glycosyltransferase 87 family.</text>
</comment>
<feature type="transmembrane region" description="Helical" evidence="8">
    <location>
        <begin position="9"/>
        <end position="28"/>
    </location>
</feature>
<dbReference type="GO" id="GO:0005886">
    <property type="term" value="C:plasma membrane"/>
    <property type="evidence" value="ECO:0007669"/>
    <property type="project" value="UniProtKB-SubCell"/>
</dbReference>
<evidence type="ECO:0000256" key="6">
    <source>
        <dbReference type="ARBA" id="ARBA00023136"/>
    </source>
</evidence>
<keyword evidence="6 8" id="KW-0472">Membrane</keyword>
<feature type="transmembrane region" description="Helical" evidence="8">
    <location>
        <begin position="259"/>
        <end position="278"/>
    </location>
</feature>
<comment type="subcellular location">
    <subcellularLocation>
        <location evidence="1">Cell membrane</location>
        <topology evidence="1">Multi-pass membrane protein</topology>
    </subcellularLocation>
</comment>
<evidence type="ECO:0000256" key="5">
    <source>
        <dbReference type="ARBA" id="ARBA00022989"/>
    </source>
</evidence>
<feature type="transmembrane region" description="Helical" evidence="8">
    <location>
        <begin position="197"/>
        <end position="216"/>
    </location>
</feature>
<dbReference type="EMBL" id="LNYJ01000011">
    <property type="protein sequence ID" value="KTD17585.1"/>
    <property type="molecule type" value="Genomic_DNA"/>
</dbReference>
<dbReference type="PATRIC" id="fig|456.5.peg.2016"/>
<protein>
    <submittedName>
        <fullName evidence="9">Uncharacterized protein</fullName>
    </submittedName>
</protein>
<organism evidence="9 10">
    <name type="scientific">Legionella jordanis</name>
    <dbReference type="NCBI Taxonomy" id="456"/>
    <lineage>
        <taxon>Bacteria</taxon>
        <taxon>Pseudomonadati</taxon>
        <taxon>Pseudomonadota</taxon>
        <taxon>Gammaproteobacteria</taxon>
        <taxon>Legionellales</taxon>
        <taxon>Legionellaceae</taxon>
        <taxon>Legionella</taxon>
    </lineage>
</organism>
<dbReference type="RefSeq" id="WP_058471327.1">
    <property type="nucleotide sequence ID" value="NZ_CAAAIC010000011.1"/>
</dbReference>
<evidence type="ECO:0000313" key="10">
    <source>
        <dbReference type="Proteomes" id="UP000055035"/>
    </source>
</evidence>
<dbReference type="Pfam" id="PF09594">
    <property type="entry name" value="GT87"/>
    <property type="match status" value="1"/>
</dbReference>
<evidence type="ECO:0000256" key="2">
    <source>
        <dbReference type="ARBA" id="ARBA00022475"/>
    </source>
</evidence>
<keyword evidence="2" id="KW-1003">Cell membrane</keyword>
<evidence type="ECO:0000256" key="3">
    <source>
        <dbReference type="ARBA" id="ARBA00022679"/>
    </source>
</evidence>
<feature type="transmembrane region" description="Helical" evidence="8">
    <location>
        <begin position="168"/>
        <end position="190"/>
    </location>
</feature>
<evidence type="ECO:0000256" key="8">
    <source>
        <dbReference type="SAM" id="Phobius"/>
    </source>
</evidence>
<evidence type="ECO:0000256" key="4">
    <source>
        <dbReference type="ARBA" id="ARBA00022692"/>
    </source>
</evidence>
<feature type="transmembrane region" description="Helical" evidence="8">
    <location>
        <begin position="332"/>
        <end position="352"/>
    </location>
</feature>